<evidence type="ECO:0000256" key="3">
    <source>
        <dbReference type="ARBA" id="ARBA00022574"/>
    </source>
</evidence>
<dbReference type="Gene3D" id="2.130.10.10">
    <property type="entry name" value="YVTN repeat-like/Quinoprotein amine dehydrogenase"/>
    <property type="match status" value="2"/>
</dbReference>
<dbReference type="InterPro" id="IPR001680">
    <property type="entry name" value="WD40_rpt"/>
</dbReference>
<dbReference type="PROSITE" id="PS50082">
    <property type="entry name" value="WD_REPEATS_2"/>
    <property type="match status" value="1"/>
</dbReference>
<dbReference type="Proteomes" id="UP000835052">
    <property type="component" value="Unassembled WGS sequence"/>
</dbReference>
<gene>
    <name evidence="8" type="ORF">CAUJ_LOCUS2650</name>
</gene>
<dbReference type="InterPro" id="IPR015943">
    <property type="entry name" value="WD40/YVTN_repeat-like_dom_sf"/>
</dbReference>
<dbReference type="AlphaFoldDB" id="A0A8S1GUW5"/>
<dbReference type="GO" id="GO:0045504">
    <property type="term" value="F:dynein heavy chain binding"/>
    <property type="evidence" value="ECO:0007669"/>
    <property type="project" value="TreeGrafter"/>
</dbReference>
<dbReference type="InterPro" id="IPR036322">
    <property type="entry name" value="WD40_repeat_dom_sf"/>
</dbReference>
<dbReference type="Pfam" id="PF00400">
    <property type="entry name" value="WD40"/>
    <property type="match status" value="3"/>
</dbReference>
<reference evidence="8" key="1">
    <citation type="submission" date="2020-10" db="EMBL/GenBank/DDBJ databases">
        <authorList>
            <person name="Kikuchi T."/>
        </authorList>
    </citation>
    <scope>NUCLEOTIDE SEQUENCE</scope>
    <source>
        <strain evidence="8">NKZ352</strain>
    </source>
</reference>
<feature type="region of interest" description="Disordered" evidence="7">
    <location>
        <begin position="179"/>
        <end position="203"/>
    </location>
</feature>
<feature type="coiled-coil region" evidence="6">
    <location>
        <begin position="3"/>
        <end position="37"/>
    </location>
</feature>
<dbReference type="PANTHER" id="PTHR12442">
    <property type="entry name" value="DYNEIN INTERMEDIATE CHAIN"/>
    <property type="match status" value="1"/>
</dbReference>
<dbReference type="PANTHER" id="PTHR12442:SF22">
    <property type="entry name" value="CYTOPLASMIC DYNEIN 1 INTERMEDIATE CHAIN-RELATED"/>
    <property type="match status" value="1"/>
</dbReference>
<proteinExistence type="predicted"/>
<evidence type="ECO:0000256" key="1">
    <source>
        <dbReference type="ARBA" id="ARBA00004496"/>
    </source>
</evidence>
<comment type="subcellular location">
    <subcellularLocation>
        <location evidence="1">Cytoplasm</location>
    </subcellularLocation>
</comment>
<keyword evidence="4" id="KW-0677">Repeat</keyword>
<dbReference type="SUPFAM" id="SSF50978">
    <property type="entry name" value="WD40 repeat-like"/>
    <property type="match status" value="1"/>
</dbReference>
<dbReference type="GO" id="GO:0045503">
    <property type="term" value="F:dynein light chain binding"/>
    <property type="evidence" value="ECO:0007669"/>
    <property type="project" value="TreeGrafter"/>
</dbReference>
<name>A0A8S1GUW5_9PELO</name>
<keyword evidence="2" id="KW-0963">Cytoplasm</keyword>
<accession>A0A8S1GUW5</accession>
<evidence type="ECO:0000256" key="2">
    <source>
        <dbReference type="ARBA" id="ARBA00022490"/>
    </source>
</evidence>
<evidence type="ECO:0000256" key="5">
    <source>
        <dbReference type="PROSITE-ProRule" id="PRU00221"/>
    </source>
</evidence>
<evidence type="ECO:0000256" key="7">
    <source>
        <dbReference type="SAM" id="MobiDB-lite"/>
    </source>
</evidence>
<dbReference type="GO" id="GO:0005868">
    <property type="term" value="C:cytoplasmic dynein complex"/>
    <property type="evidence" value="ECO:0007669"/>
    <property type="project" value="TreeGrafter"/>
</dbReference>
<organism evidence="8 9">
    <name type="scientific">Caenorhabditis auriculariae</name>
    <dbReference type="NCBI Taxonomy" id="2777116"/>
    <lineage>
        <taxon>Eukaryota</taxon>
        <taxon>Metazoa</taxon>
        <taxon>Ecdysozoa</taxon>
        <taxon>Nematoda</taxon>
        <taxon>Chromadorea</taxon>
        <taxon>Rhabditida</taxon>
        <taxon>Rhabditina</taxon>
        <taxon>Rhabditomorpha</taxon>
        <taxon>Rhabditoidea</taxon>
        <taxon>Rhabditidae</taxon>
        <taxon>Peloderinae</taxon>
        <taxon>Caenorhabditis</taxon>
    </lineage>
</organism>
<dbReference type="GO" id="GO:0010970">
    <property type="term" value="P:transport along microtubule"/>
    <property type="evidence" value="ECO:0007669"/>
    <property type="project" value="TreeGrafter"/>
</dbReference>
<sequence length="651" mass="72977">MSAEERRLELERKKQKLAELKIQRQRAQEQRTRELLNTAVENGNSRPSLSSNQVEEILNEVGIPSEPNVERPSEKVNGTVDMSNVSPMASQLLNSSRMVNLEFSAVQSFTLPLKDASIYSKTTQTDDEKFSVGEFSMGSQEFDYDDELGMDNFRGRAHSHDLESPIHMNDDIAKLLPGYPFANQKEPTPAQEEEKEDTRPRVLSEEERNRILASADFQAFFEYSSKVLERGLTETVDIFIDYARDQRGEVVASDDRLRLSRVFSDEKWTANRAISGITFSEQHPELMAVSYDLDPESVIDPPGVVIIWNTKFKKESPEYVVSCQSRITSVTFARFHAHLVLAGCYSGQICVWDNRIANKKTPINISPLSLMAHTHPVYSLAVIGTNNAHNLVSISTDGRMCSWNVDNLTQPVDGKELMNMAGKQIPCMTMSFPVADMNNFVVGSEDGKISAISRHGAAQASAKEFAAFEGHSAPVTSVAFHRATGAVDFSHLFLSASVDWTVKLWSTKDPQLRFSFESHCDFVYDAAWSPVHPAVFTSIDAEGNLFLWNLNEDTEGPVARMQPGKEGSSLRKVCWSDDGRQVCVGDNEGNVYVYEVHESMYVLRSEEWTRFARVLGDMKQASEDADDMSEVMSRLSNSGPMVNVSPRQNWP</sequence>
<protein>
    <submittedName>
        <fullName evidence="8">Uncharacterized protein</fullName>
    </submittedName>
</protein>
<keyword evidence="3 5" id="KW-0853">WD repeat</keyword>
<comment type="caution">
    <text evidence="8">The sequence shown here is derived from an EMBL/GenBank/DDBJ whole genome shotgun (WGS) entry which is preliminary data.</text>
</comment>
<feature type="repeat" description="WD" evidence="5">
    <location>
        <begin position="468"/>
        <end position="515"/>
    </location>
</feature>
<keyword evidence="6" id="KW-0175">Coiled coil</keyword>
<dbReference type="OrthoDB" id="4189at2759"/>
<dbReference type="SMART" id="SM00320">
    <property type="entry name" value="WD40"/>
    <property type="match status" value="6"/>
</dbReference>
<evidence type="ECO:0000256" key="6">
    <source>
        <dbReference type="SAM" id="Coils"/>
    </source>
</evidence>
<evidence type="ECO:0000256" key="4">
    <source>
        <dbReference type="ARBA" id="ARBA00022737"/>
    </source>
</evidence>
<dbReference type="GO" id="GO:0005737">
    <property type="term" value="C:cytoplasm"/>
    <property type="evidence" value="ECO:0007669"/>
    <property type="project" value="UniProtKB-SubCell"/>
</dbReference>
<evidence type="ECO:0000313" key="9">
    <source>
        <dbReference type="Proteomes" id="UP000835052"/>
    </source>
</evidence>
<dbReference type="InterPro" id="IPR050687">
    <property type="entry name" value="Dynein_IC"/>
</dbReference>
<evidence type="ECO:0000313" key="8">
    <source>
        <dbReference type="EMBL" id="CAD6186731.1"/>
    </source>
</evidence>
<dbReference type="EMBL" id="CAJGYM010000005">
    <property type="protein sequence ID" value="CAD6186731.1"/>
    <property type="molecule type" value="Genomic_DNA"/>
</dbReference>
<keyword evidence="9" id="KW-1185">Reference proteome</keyword>
<dbReference type="FunFam" id="2.130.10.10:FF:001193">
    <property type="entry name" value="DYnein Chain, light Intermediate"/>
    <property type="match status" value="1"/>
</dbReference>